<evidence type="ECO:0008006" key="4">
    <source>
        <dbReference type="Google" id="ProtNLM"/>
    </source>
</evidence>
<evidence type="ECO:0000256" key="1">
    <source>
        <dbReference type="SAM" id="SignalP"/>
    </source>
</evidence>
<dbReference type="AlphaFoldDB" id="A0A3B6VP66"/>
<feature type="signal peptide" evidence="1">
    <location>
        <begin position="1"/>
        <end position="21"/>
    </location>
</feature>
<feature type="chain" id="PRO_5017201436" description="Lipoprotein" evidence="1">
    <location>
        <begin position="22"/>
        <end position="407"/>
    </location>
</feature>
<sequence length="407" mass="44138">MKKLYKLFLAMFLILFFISCATTSKSTQSGVLVGEDTGEIGVINNWKNPDFKGGKTTKIVAEGFASSDNRGEANAIDRALESAKRNAVEQAVGSIVNGTTLVENSRLISSKIYENTTGYISSYKVLSITKSSSVWYAKIEAVVGVDMLQDNLQAMGILLDRKNMPLIVMLVTDDNGELSDAFNVELEKNMSDKGFKFVSASSLRSVVRSENISYSDNSSSTVKKIAEATGAQIAILGKADAAYFTTIQGTALKSFRSDVAITAVNVSDYSTIARATHQAGGVGGSEKDAHSIALVKSADSISEDFINQIVTKWQSEVQNGTEYTIYVTGLDFTDSIGFEEALKKNIENLKSVYNRGISGDSSRYVVQYVGSSRDLAVDINAKAKNMGYQIIINSFDDKTINLKANKR</sequence>
<dbReference type="PROSITE" id="PS51257">
    <property type="entry name" value="PROKAR_LIPOPROTEIN"/>
    <property type="match status" value="1"/>
</dbReference>
<name>A0A3B6VP66_BRAPL</name>
<reference evidence="2 3" key="1">
    <citation type="journal article" date="2013" name="Genome Announc.">
        <title>Complete Genome Sequence of the Porcine Strain Brachyspira pilosicoli P43/6/78(T.).</title>
        <authorList>
            <person name="Lin C."/>
            <person name="den Bakker H.C."/>
            <person name="Suzuki H."/>
            <person name="Lefebure T."/>
            <person name="Ponnala L."/>
            <person name="Sun Q."/>
            <person name="Stanhope M.J."/>
            <person name="Wiedmann M."/>
            <person name="Duhamel G.E."/>
        </authorList>
    </citation>
    <scope>NUCLEOTIDE SEQUENCE [LARGE SCALE GENOMIC DNA]</scope>
    <source>
        <strain evidence="2 3">P43/6/78</strain>
    </source>
</reference>
<accession>A0A3B6VP66</accession>
<dbReference type="KEGG" id="bpip:BPP43_11770"/>
<organism evidence="2 3">
    <name type="scientific">Brachyspira pilosicoli P43/6/78</name>
    <dbReference type="NCBI Taxonomy" id="1042417"/>
    <lineage>
        <taxon>Bacteria</taxon>
        <taxon>Pseudomonadati</taxon>
        <taxon>Spirochaetota</taxon>
        <taxon>Spirochaetia</taxon>
        <taxon>Brachyspirales</taxon>
        <taxon>Brachyspiraceae</taxon>
        <taxon>Brachyspira</taxon>
    </lineage>
</organism>
<keyword evidence="1" id="KW-0732">Signal</keyword>
<proteinExistence type="predicted"/>
<dbReference type="RefSeq" id="WP_015274975.1">
    <property type="nucleotide sequence ID" value="NC_019908.1"/>
</dbReference>
<dbReference type="Proteomes" id="UP000010793">
    <property type="component" value="Chromosome"/>
</dbReference>
<evidence type="ECO:0000313" key="2">
    <source>
        <dbReference type="EMBL" id="AGA67498.1"/>
    </source>
</evidence>
<dbReference type="EMBL" id="CP002873">
    <property type="protein sequence ID" value="AGA67498.1"/>
    <property type="molecule type" value="Genomic_DNA"/>
</dbReference>
<evidence type="ECO:0000313" key="3">
    <source>
        <dbReference type="Proteomes" id="UP000010793"/>
    </source>
</evidence>
<keyword evidence="3" id="KW-1185">Reference proteome</keyword>
<gene>
    <name evidence="2" type="ORF">BPP43_11770</name>
</gene>
<protein>
    <recommendedName>
        <fullName evidence="4">Lipoprotein</fullName>
    </recommendedName>
</protein>